<name>A0ABT0BPL5_9SPHN</name>
<comment type="caution">
    <text evidence="1">The sequence shown here is derived from an EMBL/GenBank/DDBJ whole genome shotgun (WGS) entry which is preliminary data.</text>
</comment>
<dbReference type="RefSeq" id="WP_243920039.1">
    <property type="nucleotide sequence ID" value="NZ_JALHLG010000009.1"/>
</dbReference>
<keyword evidence="2" id="KW-1185">Reference proteome</keyword>
<protein>
    <submittedName>
        <fullName evidence="1">Uncharacterized protein</fullName>
    </submittedName>
</protein>
<organism evidence="1 2">
    <name type="scientific">Novosphingobium beihaiensis</name>
    <dbReference type="NCBI Taxonomy" id="2930389"/>
    <lineage>
        <taxon>Bacteria</taxon>
        <taxon>Pseudomonadati</taxon>
        <taxon>Pseudomonadota</taxon>
        <taxon>Alphaproteobacteria</taxon>
        <taxon>Sphingomonadales</taxon>
        <taxon>Sphingomonadaceae</taxon>
        <taxon>Novosphingobium</taxon>
    </lineage>
</organism>
<evidence type="ECO:0000313" key="1">
    <source>
        <dbReference type="EMBL" id="MCJ2187001.1"/>
    </source>
</evidence>
<dbReference type="Proteomes" id="UP001202281">
    <property type="component" value="Unassembled WGS sequence"/>
</dbReference>
<sequence>MLRIVLAQARVSAKASALTPSAAARPNVRSTMVIGILLQTPVSIFVLPHARCLSGHSGSRGEIGLAVIIANSKATILLACFATFD</sequence>
<gene>
    <name evidence="1" type="ORF">MTR66_09265</name>
</gene>
<reference evidence="1 2" key="1">
    <citation type="submission" date="2022-04" db="EMBL/GenBank/DDBJ databases">
        <title>Identification of a novel bacterium isolated from mangrove sediments.</title>
        <authorList>
            <person name="Pan X."/>
        </authorList>
    </citation>
    <scope>NUCLEOTIDE SEQUENCE [LARGE SCALE GENOMIC DNA]</scope>
    <source>
        <strain evidence="1 2">B2638</strain>
    </source>
</reference>
<dbReference type="EMBL" id="JALHLG010000009">
    <property type="protein sequence ID" value="MCJ2187001.1"/>
    <property type="molecule type" value="Genomic_DNA"/>
</dbReference>
<evidence type="ECO:0000313" key="2">
    <source>
        <dbReference type="Proteomes" id="UP001202281"/>
    </source>
</evidence>
<proteinExistence type="predicted"/>
<accession>A0ABT0BPL5</accession>